<organism evidence="4 5">
    <name type="scientific">Streptococcus saliviloxodontae</name>
    <dbReference type="NCBI Taxonomy" id="1349416"/>
    <lineage>
        <taxon>Bacteria</taxon>
        <taxon>Bacillati</taxon>
        <taxon>Bacillota</taxon>
        <taxon>Bacilli</taxon>
        <taxon>Lactobacillales</taxon>
        <taxon>Streptococcaceae</taxon>
        <taxon>Streptococcus</taxon>
    </lineage>
</organism>
<dbReference type="Proteomes" id="UP000809081">
    <property type="component" value="Unassembled WGS sequence"/>
</dbReference>
<evidence type="ECO:0000313" key="4">
    <source>
        <dbReference type="EMBL" id="MBM7635327.1"/>
    </source>
</evidence>
<protein>
    <recommendedName>
        <fullName evidence="3">Urease accessory protein UreF</fullName>
    </recommendedName>
</protein>
<name>A0ABS2PJ74_9STRE</name>
<comment type="subcellular location">
    <subcellularLocation>
        <location evidence="3">Cytoplasm</location>
    </subcellularLocation>
</comment>
<gene>
    <name evidence="3" type="primary">ureF</name>
    <name evidence="4" type="ORF">JOC31_000118</name>
</gene>
<dbReference type="PIRSF" id="PIRSF009467">
    <property type="entry name" value="Ureas_acces_UreF"/>
    <property type="match status" value="1"/>
</dbReference>
<dbReference type="InterPro" id="IPR002639">
    <property type="entry name" value="UreF"/>
</dbReference>
<dbReference type="PANTHER" id="PTHR33620">
    <property type="entry name" value="UREASE ACCESSORY PROTEIN F"/>
    <property type="match status" value="1"/>
</dbReference>
<dbReference type="PANTHER" id="PTHR33620:SF1">
    <property type="entry name" value="UREASE ACCESSORY PROTEIN F"/>
    <property type="match status" value="1"/>
</dbReference>
<dbReference type="Pfam" id="PF01730">
    <property type="entry name" value="UreF"/>
    <property type="match status" value="1"/>
</dbReference>
<evidence type="ECO:0000256" key="1">
    <source>
        <dbReference type="ARBA" id="ARBA00022988"/>
    </source>
</evidence>
<comment type="caution">
    <text evidence="4">The sequence shown here is derived from an EMBL/GenBank/DDBJ whole genome shotgun (WGS) entry which is preliminary data.</text>
</comment>
<comment type="function">
    <text evidence="3">Required for maturation of urease via the functional incorporation of the urease nickel metallocenter.</text>
</comment>
<keyword evidence="5" id="KW-1185">Reference proteome</keyword>
<sequence length="237" mass="27020">MNINGLASIPTTDFLEVIQICDSTFPIGTFNHSFGMENYLREDTITNAKEFEIWQDTFLKTQYKYGEAFVICLVYKSLEAGELDKVWEYDQILTMSSQASETRNGTKMIAKQMLNLIQKLCPLDHLATYQKRIRAGQSFGNPGIVFALYAYHKRLSAQEAMMLYGYSIISTMVQNAVRAIPLGQIAGQEIVKNTFPILEEIYQDIKDRDELLLGANTPGIELSQVKHETQIFRLFMS</sequence>
<evidence type="ECO:0000313" key="5">
    <source>
        <dbReference type="Proteomes" id="UP000809081"/>
    </source>
</evidence>
<keyword evidence="1 3" id="KW-0996">Nickel insertion</keyword>
<evidence type="ECO:0000256" key="3">
    <source>
        <dbReference type="HAMAP-Rule" id="MF_01385"/>
    </source>
</evidence>
<accession>A0ABS2PJ74</accession>
<reference evidence="4 5" key="1">
    <citation type="submission" date="2021-01" db="EMBL/GenBank/DDBJ databases">
        <title>Genomic Encyclopedia of Type Strains, Phase IV (KMG-IV): sequencing the most valuable type-strain genomes for metagenomic binning, comparative biology and taxonomic classification.</title>
        <authorList>
            <person name="Goeker M."/>
        </authorList>
    </citation>
    <scope>NUCLEOTIDE SEQUENCE [LARGE SCALE GENOMIC DNA]</scope>
    <source>
        <strain evidence="4 5">DSM 27513</strain>
    </source>
</reference>
<dbReference type="HAMAP" id="MF_01385">
    <property type="entry name" value="UreF"/>
    <property type="match status" value="1"/>
</dbReference>
<comment type="similarity">
    <text evidence="3">Belongs to the UreF family.</text>
</comment>
<dbReference type="InterPro" id="IPR038277">
    <property type="entry name" value="UreF_sf"/>
</dbReference>
<dbReference type="RefSeq" id="WP_205016282.1">
    <property type="nucleotide sequence ID" value="NZ_JAFBEI010000002.1"/>
</dbReference>
<comment type="subunit">
    <text evidence="3">UreD, UreF and UreG form a complex that acts as a GTP-hydrolysis-dependent molecular chaperone, activating the urease apoprotein by helping to assemble the nickel containing metallocenter of UreC. The UreE protein probably delivers the nickel.</text>
</comment>
<dbReference type="EMBL" id="JAFBEI010000002">
    <property type="protein sequence ID" value="MBM7635327.1"/>
    <property type="molecule type" value="Genomic_DNA"/>
</dbReference>
<keyword evidence="2 3" id="KW-0143">Chaperone</keyword>
<keyword evidence="3" id="KW-0963">Cytoplasm</keyword>
<dbReference type="Gene3D" id="1.10.4190.10">
    <property type="entry name" value="Urease accessory protein UreF"/>
    <property type="match status" value="1"/>
</dbReference>
<evidence type="ECO:0000256" key="2">
    <source>
        <dbReference type="ARBA" id="ARBA00023186"/>
    </source>
</evidence>
<proteinExistence type="inferred from homology"/>